<dbReference type="GO" id="GO:0016616">
    <property type="term" value="F:oxidoreductase activity, acting on the CH-OH group of donors, NAD or NADP as acceptor"/>
    <property type="evidence" value="ECO:0007669"/>
    <property type="project" value="TreeGrafter"/>
</dbReference>
<evidence type="ECO:0000313" key="2">
    <source>
        <dbReference type="EMBL" id="NEV60550.1"/>
    </source>
</evidence>
<accession>A0A6M0JSQ0</accession>
<dbReference type="PRINTS" id="PR00081">
    <property type="entry name" value="GDHRDH"/>
</dbReference>
<dbReference type="AlphaFoldDB" id="A0A6M0JSQ0"/>
<comment type="caution">
    <text evidence="2">The sequence shown here is derived from an EMBL/GenBank/DDBJ whole genome shotgun (WGS) entry which is preliminary data.</text>
</comment>
<dbReference type="InterPro" id="IPR002347">
    <property type="entry name" value="SDR_fam"/>
</dbReference>
<dbReference type="PANTHER" id="PTHR42760">
    <property type="entry name" value="SHORT-CHAIN DEHYDROGENASES/REDUCTASES FAMILY MEMBER"/>
    <property type="match status" value="1"/>
</dbReference>
<dbReference type="Pfam" id="PF13561">
    <property type="entry name" value="adh_short_C2"/>
    <property type="match status" value="1"/>
</dbReference>
<comment type="similarity">
    <text evidence="1">Belongs to the short-chain dehydrogenases/reductases (SDR) family.</text>
</comment>
<dbReference type="RefSeq" id="WP_164450591.1">
    <property type="nucleotide sequence ID" value="NZ_JAAIJQ010000002.1"/>
</dbReference>
<gene>
    <name evidence="2" type="ORF">G3446_01360</name>
</gene>
<dbReference type="Proteomes" id="UP000483379">
    <property type="component" value="Unassembled WGS sequence"/>
</dbReference>
<protein>
    <submittedName>
        <fullName evidence="2">SDR family oxidoreductase</fullName>
    </submittedName>
</protein>
<dbReference type="SUPFAM" id="SSF51735">
    <property type="entry name" value="NAD(P)-binding Rossmann-fold domains"/>
    <property type="match status" value="1"/>
</dbReference>
<evidence type="ECO:0000256" key="1">
    <source>
        <dbReference type="ARBA" id="ARBA00006484"/>
    </source>
</evidence>
<name>A0A6M0JSQ0_9GAMM</name>
<proteinExistence type="inferred from homology"/>
<dbReference type="InterPro" id="IPR036291">
    <property type="entry name" value="NAD(P)-bd_dom_sf"/>
</dbReference>
<evidence type="ECO:0000313" key="3">
    <source>
        <dbReference type="Proteomes" id="UP000483379"/>
    </source>
</evidence>
<dbReference type="Gene3D" id="3.40.50.720">
    <property type="entry name" value="NAD(P)-binding Rossmann-like Domain"/>
    <property type="match status" value="1"/>
</dbReference>
<dbReference type="EMBL" id="JAAIJQ010000002">
    <property type="protein sequence ID" value="NEV60550.1"/>
    <property type="molecule type" value="Genomic_DNA"/>
</dbReference>
<dbReference type="CDD" id="cd05233">
    <property type="entry name" value="SDR_c"/>
    <property type="match status" value="1"/>
</dbReference>
<reference evidence="2 3" key="1">
    <citation type="submission" date="2020-02" db="EMBL/GenBank/DDBJ databases">
        <title>Genome sequences of Thiorhodococcus mannitoliphagus and Thiorhodococcus minor, purple sulfur photosynthetic bacteria in the gammaproteobacterial family, Chromatiaceae.</title>
        <authorList>
            <person name="Aviles F.A."/>
            <person name="Meyer T.E."/>
            <person name="Kyndt J.A."/>
        </authorList>
    </citation>
    <scope>NUCLEOTIDE SEQUENCE [LARGE SCALE GENOMIC DNA]</scope>
    <source>
        <strain evidence="2 3">DSM 11518</strain>
    </source>
</reference>
<organism evidence="2 3">
    <name type="scientific">Thiorhodococcus minor</name>
    <dbReference type="NCBI Taxonomy" id="57489"/>
    <lineage>
        <taxon>Bacteria</taxon>
        <taxon>Pseudomonadati</taxon>
        <taxon>Pseudomonadota</taxon>
        <taxon>Gammaproteobacteria</taxon>
        <taxon>Chromatiales</taxon>
        <taxon>Chromatiaceae</taxon>
        <taxon>Thiorhodococcus</taxon>
    </lineage>
</organism>
<sequence length="245" mass="26457">MDYALVTGSSGGLGYCIAREFARHGVVPILTGRDPESLQRASRSIEDVSGLTPLSFSGDLTEASAPAQLYEYVSDRGAIPRYLAHNLGGGIRGDRKNPPREVLRPSFRLNFEVAVELNALFYDDLTKLSAKILHIGSTSSLHYDAPPGYLVSKAAIIPYVKNAAKSFAEDGLSIFAILPGMLEHPGSYTDRLRARDPQRHARFLEGMPYGRFVPSADVAKYAVSLCLVDSPMINGSIVVIDGGAD</sequence>
<keyword evidence="3" id="KW-1185">Reference proteome</keyword>